<dbReference type="Pfam" id="PF11987">
    <property type="entry name" value="IF-2"/>
    <property type="match status" value="1"/>
</dbReference>
<dbReference type="SUPFAM" id="SSF50447">
    <property type="entry name" value="Translation proteins"/>
    <property type="match status" value="1"/>
</dbReference>
<dbReference type="InterPro" id="IPR027417">
    <property type="entry name" value="P-loop_NTPase"/>
</dbReference>
<evidence type="ECO:0000256" key="12">
    <source>
        <dbReference type="ARBA" id="ARBA00032478"/>
    </source>
</evidence>
<comment type="subcellular location">
    <subcellularLocation>
        <location evidence="1">Cytoplasm</location>
    </subcellularLocation>
</comment>
<dbReference type="GO" id="GO:0046872">
    <property type="term" value="F:metal ion binding"/>
    <property type="evidence" value="ECO:0007669"/>
    <property type="project" value="UniProtKB-KW"/>
</dbReference>
<evidence type="ECO:0000256" key="1">
    <source>
        <dbReference type="ARBA" id="ARBA00004496"/>
    </source>
</evidence>
<dbReference type="FunFam" id="3.40.50.300:FF:000112">
    <property type="entry name" value="Eukaryotic translation initiation factor 5B"/>
    <property type="match status" value="1"/>
</dbReference>
<comment type="caution">
    <text evidence="16">The sequence shown here is derived from an EMBL/GenBank/DDBJ whole genome shotgun (WGS) entry which is preliminary data.</text>
</comment>
<feature type="region of interest" description="Disordered" evidence="14">
    <location>
        <begin position="524"/>
        <end position="558"/>
    </location>
</feature>
<dbReference type="GO" id="GO:0003924">
    <property type="term" value="F:GTPase activity"/>
    <property type="evidence" value="ECO:0007669"/>
    <property type="project" value="InterPro"/>
</dbReference>
<dbReference type="FunFam" id="2.40.30.10:FF:000013">
    <property type="entry name" value="eukaryotic translation initiation factor 5B"/>
    <property type="match status" value="1"/>
</dbReference>
<dbReference type="InterPro" id="IPR009000">
    <property type="entry name" value="Transl_B-barrel_sf"/>
</dbReference>
<dbReference type="Gene3D" id="3.40.50.10050">
    <property type="entry name" value="Translation initiation factor IF- 2, domain 3"/>
    <property type="match status" value="1"/>
</dbReference>
<dbReference type="FunFam" id="2.40.30.10:FF:000026">
    <property type="entry name" value="Eukaryotic translation initiation factor 5B"/>
    <property type="match status" value="1"/>
</dbReference>
<dbReference type="InterPro" id="IPR000795">
    <property type="entry name" value="T_Tr_GTP-bd_dom"/>
</dbReference>
<feature type="compositionally biased region" description="Basic residues" evidence="14">
    <location>
        <begin position="182"/>
        <end position="191"/>
    </location>
</feature>
<feature type="region of interest" description="Disordered" evidence="14">
    <location>
        <begin position="351"/>
        <end position="371"/>
    </location>
</feature>
<dbReference type="GO" id="GO:0003743">
    <property type="term" value="F:translation initiation factor activity"/>
    <property type="evidence" value="ECO:0007669"/>
    <property type="project" value="UniProtKB-KW"/>
</dbReference>
<feature type="compositionally biased region" description="Polar residues" evidence="14">
    <location>
        <begin position="232"/>
        <end position="241"/>
    </location>
</feature>
<evidence type="ECO:0000256" key="14">
    <source>
        <dbReference type="SAM" id="MobiDB-lite"/>
    </source>
</evidence>
<dbReference type="InterPro" id="IPR005225">
    <property type="entry name" value="Small_GTP-bd"/>
</dbReference>
<keyword evidence="11" id="KW-0342">GTP-binding</keyword>
<dbReference type="PRINTS" id="PR00315">
    <property type="entry name" value="ELONGATNFCT"/>
</dbReference>
<dbReference type="SUPFAM" id="SSF52540">
    <property type="entry name" value="P-loop containing nucleoside triphosphate hydrolases"/>
    <property type="match status" value="1"/>
</dbReference>
<keyword evidence="7" id="KW-0479">Metal-binding</keyword>
<dbReference type="Pfam" id="PF00009">
    <property type="entry name" value="GTP_EFTU"/>
    <property type="match status" value="1"/>
</dbReference>
<evidence type="ECO:0000256" key="6">
    <source>
        <dbReference type="ARBA" id="ARBA00022540"/>
    </source>
</evidence>
<dbReference type="NCBIfam" id="NF003078">
    <property type="entry name" value="PRK04004.1"/>
    <property type="match status" value="1"/>
</dbReference>
<evidence type="ECO:0000256" key="11">
    <source>
        <dbReference type="ARBA" id="ARBA00023134"/>
    </source>
</evidence>
<dbReference type="EC" id="3.6.5.3" evidence="3"/>
<proteinExistence type="inferred from homology"/>
<dbReference type="Gene3D" id="2.40.30.10">
    <property type="entry name" value="Translation factors"/>
    <property type="match status" value="2"/>
</dbReference>
<reference evidence="16" key="1">
    <citation type="submission" date="2020-05" db="EMBL/GenBank/DDBJ databases">
        <title>Phylogenomic resolution of chytrid fungi.</title>
        <authorList>
            <person name="Stajich J.E."/>
            <person name="Amses K."/>
            <person name="Simmons R."/>
            <person name="Seto K."/>
            <person name="Myers J."/>
            <person name="Bonds A."/>
            <person name="Quandt C.A."/>
            <person name="Barry K."/>
            <person name="Liu P."/>
            <person name="Grigoriev I."/>
            <person name="Longcore J.E."/>
            <person name="James T.Y."/>
        </authorList>
    </citation>
    <scope>NUCLEOTIDE SEQUENCE</scope>
    <source>
        <strain evidence="16">JEL0513</strain>
    </source>
</reference>
<dbReference type="GO" id="GO:0005739">
    <property type="term" value="C:mitochondrion"/>
    <property type="evidence" value="ECO:0007669"/>
    <property type="project" value="TreeGrafter"/>
</dbReference>
<dbReference type="InterPro" id="IPR023115">
    <property type="entry name" value="TIF_IF2_dom3"/>
</dbReference>
<evidence type="ECO:0000256" key="3">
    <source>
        <dbReference type="ARBA" id="ARBA00011986"/>
    </source>
</evidence>
<gene>
    <name evidence="16" type="ORF">HK100_012700</name>
</gene>
<dbReference type="Pfam" id="PF14578">
    <property type="entry name" value="GTP_EFTU_D4"/>
    <property type="match status" value="1"/>
</dbReference>
<keyword evidence="8" id="KW-0547">Nucleotide-binding</keyword>
<feature type="compositionally biased region" description="Low complexity" evidence="14">
    <location>
        <begin position="278"/>
        <end position="288"/>
    </location>
</feature>
<feature type="compositionally biased region" description="Basic and acidic residues" evidence="14">
    <location>
        <begin position="257"/>
        <end position="277"/>
    </location>
</feature>
<feature type="region of interest" description="Disordered" evidence="14">
    <location>
        <begin position="114"/>
        <end position="151"/>
    </location>
</feature>
<sequence length="1300" mass="141900">MGPKSKKNNTKKGKAAVFSDSSINNISDNDDNIEVAFDEGAPLIVTADESFAPLPEDALNVDEDGNDLGGLMSIMSKLKKNGKGGKKAKKQRLSDDEEDAAAILAKLDALEAAEKEQTVVEKPSVVTGKNKKAGGKKGKKNQHDSDDEDAANILEKLHALELQEKENSLTAKIEKTFDNITNKKKGGKKSKKNQDSDEEDAAAILEKLDVQEPAVTTPVVTLASVPKKTTEKATPTVSLATDDNDGDDTGLKIKSKKEKEKERKERQKQAEKAKKVEAAALVQAAVAASPVSKNDEEEEEADADGGVSSKNKKKKKKPAVADEEPVAPAPATKKKGGAIGALQQMLAAKKAAEEEAKRLEEEERRRIEEEEAREAALEKAKAEAKALKKEREKQKIEELKKAGKYQTPAQKQAAAIAAQRLQAMLAAGGAKVEALEKKTQGADDDSTDGRKPKRVVYGKKKKMITKTIGAETKSEEADSQKAAENATAATVLAASKAEEAEARIQAEALKLAQATLFLAEGTKKPNANWNADEGEEVKDSWDASSEDEAKDNWDDESDNNAILIEMGISTQVKATPVPVKATIATSVPVSTKDDSIKTQTSAKSIAPLVKPIESIVVSKSLDPNTSRQVEAGFEQESEEENDEDEGDEEEDESEEESDDDSESENEGPKMSVTKRAELQRKLEAARKREAAHQAALKARSKDDLRSPICCILGHVDTGKTKVLDKIRQTNVQEGEAGGITQQIGATFFPMEAIRQKTARLHNNVDAGYKLPGLLIIDTPGHESFTNLRSRGSSLCNIAVLVVDIMHGLEPQTIESLGLLRQRKTPFIVALNKIDRIYGWKSIPDCPVQESLKQQPDFVIAEFNERVEKTKVAFAEQGLNAELYFHNKNIAKYVSLVPTSAITGEGIPDLLHLLVDLTQNRLTESLMYLSELECTVLEVKVIEGLGTTIDVVLSNGILREGDKIIVCGLNGPIVTNVRALLTPEPMRELRIKSAYVHHKEVRASLGVKISAPGLEKAIAGSRLMVIKDDDDVEDFVEEIMSDFTAITEKFITPGRGVCVQASTLGSLEALLTFLKASNIPVSGYNIGPVHKKDIIRTSIMLDKHRELAMLLAFDVAIDRDAEELAESNGIKIFRADIIYHLFDQFTAHMKAIDEQKKKDAAPNAVFPCILRIIPGMVFNKRSPILMGVDVVEGCLKIGTPICVVDENKHITSLGKCTGIELNKKPLQECKRGGPSVSIKLEVPGYDTPKMFGRHFTQENDLYSHISRASIDILKTTFRNDLTMDDWKTVKKIKGILNIPDM</sequence>
<evidence type="ECO:0000256" key="5">
    <source>
        <dbReference type="ARBA" id="ARBA00022490"/>
    </source>
</evidence>
<keyword evidence="6" id="KW-0396">Initiation factor</keyword>
<dbReference type="GO" id="GO:0005525">
    <property type="term" value="F:GTP binding"/>
    <property type="evidence" value="ECO:0007669"/>
    <property type="project" value="UniProtKB-KW"/>
</dbReference>
<feature type="region of interest" description="Disordered" evidence="14">
    <location>
        <begin position="621"/>
        <end position="674"/>
    </location>
</feature>
<dbReference type="InterPro" id="IPR015760">
    <property type="entry name" value="TIF_IF2"/>
</dbReference>
<evidence type="ECO:0000256" key="2">
    <source>
        <dbReference type="ARBA" id="ARBA00007733"/>
    </source>
</evidence>
<dbReference type="InterPro" id="IPR029459">
    <property type="entry name" value="EFTU-type"/>
</dbReference>
<accession>A0AAD5T0E0</accession>
<dbReference type="NCBIfam" id="TIGR00231">
    <property type="entry name" value="small_GTP"/>
    <property type="match status" value="1"/>
</dbReference>
<evidence type="ECO:0000256" key="10">
    <source>
        <dbReference type="ARBA" id="ARBA00022917"/>
    </source>
</evidence>
<keyword evidence="17" id="KW-1185">Reference proteome</keyword>
<dbReference type="PANTHER" id="PTHR43381">
    <property type="entry name" value="TRANSLATION INITIATION FACTOR IF-2-RELATED"/>
    <property type="match status" value="1"/>
</dbReference>
<feature type="compositionally biased region" description="Acidic residues" evidence="14">
    <location>
        <begin position="633"/>
        <end position="665"/>
    </location>
</feature>
<evidence type="ECO:0000256" key="13">
    <source>
        <dbReference type="ARBA" id="ARBA00048107"/>
    </source>
</evidence>
<dbReference type="SUPFAM" id="SSF52156">
    <property type="entry name" value="Initiation factor IF2/eIF5b, domain 3"/>
    <property type="match status" value="1"/>
</dbReference>
<organism evidence="16 17">
    <name type="scientific">Physocladia obscura</name>
    <dbReference type="NCBI Taxonomy" id="109957"/>
    <lineage>
        <taxon>Eukaryota</taxon>
        <taxon>Fungi</taxon>
        <taxon>Fungi incertae sedis</taxon>
        <taxon>Chytridiomycota</taxon>
        <taxon>Chytridiomycota incertae sedis</taxon>
        <taxon>Chytridiomycetes</taxon>
        <taxon>Chytridiales</taxon>
        <taxon>Chytriomycetaceae</taxon>
        <taxon>Physocladia</taxon>
    </lineage>
</organism>
<dbReference type="CDD" id="cd01887">
    <property type="entry name" value="IF2_eIF5B"/>
    <property type="match status" value="1"/>
</dbReference>
<keyword evidence="5" id="KW-0963">Cytoplasm</keyword>
<feature type="compositionally biased region" description="Basic and acidic residues" evidence="14">
    <location>
        <begin position="166"/>
        <end position="177"/>
    </location>
</feature>
<feature type="domain" description="Tr-type G" evidence="15">
    <location>
        <begin position="704"/>
        <end position="922"/>
    </location>
</feature>
<evidence type="ECO:0000256" key="8">
    <source>
        <dbReference type="ARBA" id="ARBA00022741"/>
    </source>
</evidence>
<evidence type="ECO:0000256" key="7">
    <source>
        <dbReference type="ARBA" id="ARBA00022723"/>
    </source>
</evidence>
<dbReference type="CDD" id="cd03703">
    <property type="entry name" value="aeIF5B_II"/>
    <property type="match status" value="1"/>
</dbReference>
<feature type="region of interest" description="Disordered" evidence="14">
    <location>
        <begin position="166"/>
        <end position="338"/>
    </location>
</feature>
<dbReference type="Gene3D" id="3.40.50.300">
    <property type="entry name" value="P-loop containing nucleotide triphosphate hydrolases"/>
    <property type="match status" value="1"/>
</dbReference>
<comment type="catalytic activity">
    <reaction evidence="13">
        <text>GTP + H2O = GDP + phosphate + H(+)</text>
        <dbReference type="Rhea" id="RHEA:19669"/>
        <dbReference type="ChEBI" id="CHEBI:15377"/>
        <dbReference type="ChEBI" id="CHEBI:15378"/>
        <dbReference type="ChEBI" id="CHEBI:37565"/>
        <dbReference type="ChEBI" id="CHEBI:43474"/>
        <dbReference type="ChEBI" id="CHEBI:58189"/>
        <dbReference type="EC" id="3.6.5.3"/>
    </reaction>
</comment>
<feature type="region of interest" description="Disordered" evidence="14">
    <location>
        <begin position="435"/>
        <end position="456"/>
    </location>
</feature>
<dbReference type="FunFam" id="3.40.50.10050:FF:000002">
    <property type="entry name" value="Eukaryotic translation initiation factor 5B"/>
    <property type="match status" value="1"/>
</dbReference>
<evidence type="ECO:0000313" key="17">
    <source>
        <dbReference type="Proteomes" id="UP001211907"/>
    </source>
</evidence>
<keyword evidence="10" id="KW-0648">Protein biosynthesis</keyword>
<dbReference type="EMBL" id="JADGJH010000946">
    <property type="protein sequence ID" value="KAJ3120655.1"/>
    <property type="molecule type" value="Genomic_DNA"/>
</dbReference>
<evidence type="ECO:0000256" key="9">
    <source>
        <dbReference type="ARBA" id="ARBA00022801"/>
    </source>
</evidence>
<protein>
    <recommendedName>
        <fullName evidence="4">Eukaryotic translation initiation factor 5B</fullName>
        <ecNumber evidence="3">3.6.5.3</ecNumber>
    </recommendedName>
    <alternativeName>
        <fullName evidence="12">Translation initiation factor IF-2</fullName>
    </alternativeName>
</protein>
<name>A0AAD5T0E0_9FUNG</name>
<evidence type="ECO:0000313" key="16">
    <source>
        <dbReference type="EMBL" id="KAJ3120655.1"/>
    </source>
</evidence>
<evidence type="ECO:0000259" key="15">
    <source>
        <dbReference type="PROSITE" id="PS51722"/>
    </source>
</evidence>
<feature type="compositionally biased region" description="Acidic residues" evidence="14">
    <location>
        <begin position="544"/>
        <end position="558"/>
    </location>
</feature>
<dbReference type="Proteomes" id="UP001211907">
    <property type="component" value="Unassembled WGS sequence"/>
</dbReference>
<feature type="compositionally biased region" description="Basic residues" evidence="14">
    <location>
        <begin position="129"/>
        <end position="140"/>
    </location>
</feature>
<comment type="similarity">
    <text evidence="2">Belongs to the TRAFAC class translation factor GTPase superfamily. Classic translation factor GTPase family. IF-2 subfamily.</text>
</comment>
<dbReference type="PROSITE" id="PS51722">
    <property type="entry name" value="G_TR_2"/>
    <property type="match status" value="1"/>
</dbReference>
<evidence type="ECO:0000256" key="4">
    <source>
        <dbReference type="ARBA" id="ARBA00013824"/>
    </source>
</evidence>
<keyword evidence="9" id="KW-0378">Hydrolase</keyword>
<dbReference type="InterPro" id="IPR036925">
    <property type="entry name" value="TIF_IF2_dom3_sf"/>
</dbReference>
<dbReference type="PANTHER" id="PTHR43381:SF4">
    <property type="entry name" value="EUKARYOTIC TRANSLATION INITIATION FACTOR 5B"/>
    <property type="match status" value="1"/>
</dbReference>